<dbReference type="InterPro" id="IPR050921">
    <property type="entry name" value="T4SS_GSP_E_ATPase"/>
</dbReference>
<evidence type="ECO:0000259" key="2">
    <source>
        <dbReference type="SMART" id="SM00382"/>
    </source>
</evidence>
<proteinExistence type="inferred from homology"/>
<dbReference type="SMART" id="SM00382">
    <property type="entry name" value="AAA"/>
    <property type="match status" value="1"/>
</dbReference>
<protein>
    <submittedName>
        <fullName evidence="3">Type IV pilus twitching motility protein PilT</fullName>
    </submittedName>
</protein>
<dbReference type="PANTHER" id="PTHR30486:SF6">
    <property type="entry name" value="TYPE IV PILUS RETRACTATION ATPASE PILT"/>
    <property type="match status" value="1"/>
</dbReference>
<dbReference type="InterPro" id="IPR001482">
    <property type="entry name" value="T2SS/T4SS_dom"/>
</dbReference>
<gene>
    <name evidence="3" type="ORF">OJ996_21425</name>
</gene>
<dbReference type="Proteomes" id="UP001165653">
    <property type="component" value="Unassembled WGS sequence"/>
</dbReference>
<feature type="domain" description="AAA+ ATPase" evidence="2">
    <location>
        <begin position="124"/>
        <end position="258"/>
    </location>
</feature>
<dbReference type="EMBL" id="JAPDDR010000013">
    <property type="protein sequence ID" value="MCW1916165.1"/>
    <property type="molecule type" value="Genomic_DNA"/>
</dbReference>
<comment type="caution">
    <text evidence="3">The sequence shown here is derived from an EMBL/GenBank/DDBJ whole genome shotgun (WGS) entry which is preliminary data.</text>
</comment>
<dbReference type="InterPro" id="IPR027417">
    <property type="entry name" value="P-loop_NTPase"/>
</dbReference>
<dbReference type="Gene3D" id="3.40.50.300">
    <property type="entry name" value="P-loop containing nucleotide triphosphate hydrolases"/>
    <property type="match status" value="1"/>
</dbReference>
<dbReference type="NCBIfam" id="TIGR01420">
    <property type="entry name" value="pilT_fam"/>
    <property type="match status" value="1"/>
</dbReference>
<dbReference type="InterPro" id="IPR006321">
    <property type="entry name" value="PilT/PilU"/>
</dbReference>
<keyword evidence="4" id="KW-1185">Reference proteome</keyword>
<dbReference type="RefSeq" id="WP_264515734.1">
    <property type="nucleotide sequence ID" value="NZ_JAPDDR010000013.1"/>
</dbReference>
<evidence type="ECO:0000313" key="4">
    <source>
        <dbReference type="Proteomes" id="UP001165653"/>
    </source>
</evidence>
<comment type="similarity">
    <text evidence="1">Belongs to the GSP E family.</text>
</comment>
<reference evidence="3" key="1">
    <citation type="submission" date="2022-10" db="EMBL/GenBank/DDBJ databases">
        <title>Luteolibacter sp. GHJ8, whole genome shotgun sequencing project.</title>
        <authorList>
            <person name="Zhao G."/>
            <person name="Shen L."/>
        </authorList>
    </citation>
    <scope>NUCLEOTIDE SEQUENCE</scope>
    <source>
        <strain evidence="3">GHJ8</strain>
    </source>
</reference>
<dbReference type="CDD" id="cd01131">
    <property type="entry name" value="PilT"/>
    <property type="match status" value="1"/>
</dbReference>
<evidence type="ECO:0000313" key="3">
    <source>
        <dbReference type="EMBL" id="MCW1916165.1"/>
    </source>
</evidence>
<dbReference type="InterPro" id="IPR003593">
    <property type="entry name" value="AAA+_ATPase"/>
</dbReference>
<dbReference type="Pfam" id="PF00437">
    <property type="entry name" value="T2SSE"/>
    <property type="match status" value="1"/>
</dbReference>
<sequence>MAVIDAYFQYLVANKGSDLHLSEGQPPKIRKHGSVVAIPDQPVLQGESFKAMLAEICDPKAFEKYLEGGDLDFAYSMDEESRFRCNYLKQNHGLGAVFRLIPTEIMSLESLGVPEVVKQFGHIRSGLVLVTGPTGSGKSTTLAALLDYINTNYNRHIITIEEPIEFVHRNKRSIITQREVPIQTPSFSDGLRAALREDADIVLVGEMRDLETISLALTAAETGLLVFGTLHTNNARKTVDRIIDVFPADQQSQVRTMLAASLRGVLAQLLCKRSDKPGRVAVHEIMFATPAVSAIIREGATQKLYDVITGGKGEGMQFMDESIWNQLQAGKISPEEAYMKAIDKTRFKKFLPDRSSHLGDASGESPMEH</sequence>
<accession>A0ABT3G8K5</accession>
<dbReference type="SUPFAM" id="SSF52540">
    <property type="entry name" value="P-loop containing nucleoside triphosphate hydrolases"/>
    <property type="match status" value="1"/>
</dbReference>
<name>A0ABT3G8K5_9BACT</name>
<evidence type="ECO:0000256" key="1">
    <source>
        <dbReference type="ARBA" id="ARBA00006611"/>
    </source>
</evidence>
<dbReference type="PANTHER" id="PTHR30486">
    <property type="entry name" value="TWITCHING MOTILITY PROTEIN PILT"/>
    <property type="match status" value="1"/>
</dbReference>
<dbReference type="Gene3D" id="3.30.450.90">
    <property type="match status" value="1"/>
</dbReference>
<organism evidence="3 4">
    <name type="scientific">Luteolibacter rhizosphaerae</name>
    <dbReference type="NCBI Taxonomy" id="2989719"/>
    <lineage>
        <taxon>Bacteria</taxon>
        <taxon>Pseudomonadati</taxon>
        <taxon>Verrucomicrobiota</taxon>
        <taxon>Verrucomicrobiia</taxon>
        <taxon>Verrucomicrobiales</taxon>
        <taxon>Verrucomicrobiaceae</taxon>
        <taxon>Luteolibacter</taxon>
    </lineage>
</organism>